<evidence type="ECO:0000313" key="2">
    <source>
        <dbReference type="Proteomes" id="UP001320706"/>
    </source>
</evidence>
<comment type="caution">
    <text evidence="1">The sequence shown here is derived from an EMBL/GenBank/DDBJ whole genome shotgun (WGS) entry which is preliminary data.</text>
</comment>
<gene>
    <name evidence="1" type="ORF">M8818_003899</name>
</gene>
<organism evidence="1 2">
    <name type="scientific">Zalaria obscura</name>
    <dbReference type="NCBI Taxonomy" id="2024903"/>
    <lineage>
        <taxon>Eukaryota</taxon>
        <taxon>Fungi</taxon>
        <taxon>Dikarya</taxon>
        <taxon>Ascomycota</taxon>
        <taxon>Pezizomycotina</taxon>
        <taxon>Dothideomycetes</taxon>
        <taxon>Dothideomycetidae</taxon>
        <taxon>Dothideales</taxon>
        <taxon>Zalariaceae</taxon>
        <taxon>Zalaria</taxon>
    </lineage>
</organism>
<accession>A0ACC3SDH3</accession>
<evidence type="ECO:0000313" key="1">
    <source>
        <dbReference type="EMBL" id="KAK8208936.1"/>
    </source>
</evidence>
<name>A0ACC3SDH3_9PEZI</name>
<dbReference type="Proteomes" id="UP001320706">
    <property type="component" value="Unassembled WGS sequence"/>
</dbReference>
<reference evidence="1" key="1">
    <citation type="submission" date="2024-02" db="EMBL/GenBank/DDBJ databases">
        <title>Metagenome Assembled Genome of Zalaria obscura JY119.</title>
        <authorList>
            <person name="Vighnesh L."/>
            <person name="Jagadeeshwari U."/>
            <person name="Venkata Ramana C."/>
            <person name="Sasikala C."/>
        </authorList>
    </citation>
    <scope>NUCLEOTIDE SEQUENCE</scope>
    <source>
        <strain evidence="1">JY119</strain>
    </source>
</reference>
<sequence length="886" mass="97173">MSIHALSQKAVRAIGASQVLTDPASVIKELIDNALDARATSVFVELSVNTLDIIQVRDNGHGIAPEDRPLVAKRYCTSKMKNEQDLASIGGTSLGFRGEALSSAAEMSGSMTITTRVEGETIAYGLKIAQNGELTGQDKASHPVGTTVRITDYLKAHPVRRQVALKDAAKCVAKVKQMLQAYAFARPATRLQLKVLKAKNEKGNWAYAPKPNANIEDAALKIVGNACASQCVWCVLEHDGFTAQAFLPKSDADASKIGNIGQFLSIDGRPMSVARGTPKQVVKLFKEALKRSNSAFDGVRDPFLYLCLICPSETYDPNVEPAKDDVLFEDSARVLDAIRRLFDTVYPIKSINDALISQRSTMRGPTEDAELEAEEIERPASKRRRTFRPNMYGCDEEDLDLFVPQSPEARAEEEEELHAAARDVSISNPWVTAKLNSSVRKQHLPFDNAQLLTPAGREDGLQVLTSSPVRENPSRQPQQSHALLTPRASSPFTQITSRDGSAGDSRVIGANRLPPPELYMTPDMATSPVRQPENDVFGGRDFTHDFDTSGPSPEPSSSLNIGIPLSSIPDAPARRRSPRKPQQQSSLNKPFISPVHGERDAWFNIPDMHRSQPGRRTHPRTQQSPSQNLIPRGEVDENQFSLPPKRNRDIRNYLGSAQTATNAVPRASLSAMDTPDENTAPSPERSQGYLPGIRDFVRASELDPDGPTEPEPEPLHKAPRVGRRRTSEGRALLQVSGNRIAAADQDEEVGTDGVQRQPSRRRRTSEGGARVQRTKSVRLPLERVPPYAQMQNVVFQFPLTTFAIGRMQQNIESRGTLVGWNQPALDAFDTFAFEITNADIDNWTERLGAVLGKWYPEGDMIGNLAEGVKAAFQGQDVPISSAVSAT</sequence>
<keyword evidence="2" id="KW-1185">Reference proteome</keyword>
<proteinExistence type="predicted"/>
<dbReference type="EMBL" id="JAMKPW020000018">
    <property type="protein sequence ID" value="KAK8208936.1"/>
    <property type="molecule type" value="Genomic_DNA"/>
</dbReference>
<protein>
    <submittedName>
        <fullName evidence="1">Uncharacterized protein</fullName>
    </submittedName>
</protein>